<accession>A0A4V3EU82</accession>
<dbReference type="InterPro" id="IPR036890">
    <property type="entry name" value="HATPase_C_sf"/>
</dbReference>
<dbReference type="SUPFAM" id="SSF55874">
    <property type="entry name" value="ATPase domain of HSP90 chaperone/DNA topoisomerase II/histidine kinase"/>
    <property type="match status" value="1"/>
</dbReference>
<dbReference type="InterPro" id="IPR014762">
    <property type="entry name" value="DNA_mismatch_repair_CS"/>
</dbReference>
<dbReference type="CDD" id="cd16926">
    <property type="entry name" value="HATPase_MutL-MLH-PMS-like"/>
    <property type="match status" value="1"/>
</dbReference>
<dbReference type="Pfam" id="PF13589">
    <property type="entry name" value="HATPase_c_3"/>
    <property type="match status" value="1"/>
</dbReference>
<evidence type="ECO:0000313" key="7">
    <source>
        <dbReference type="EMBL" id="TDT61528.1"/>
    </source>
</evidence>
<feature type="domain" description="MutL C-terminal dimerisation" evidence="5">
    <location>
        <begin position="441"/>
        <end position="582"/>
    </location>
</feature>
<dbReference type="Proteomes" id="UP000295325">
    <property type="component" value="Unassembled WGS sequence"/>
</dbReference>
<dbReference type="InterPro" id="IPR037198">
    <property type="entry name" value="MutL_C_sf"/>
</dbReference>
<evidence type="ECO:0000259" key="5">
    <source>
        <dbReference type="SMART" id="SM00853"/>
    </source>
</evidence>
<evidence type="ECO:0000256" key="4">
    <source>
        <dbReference type="HAMAP-Rule" id="MF_00149"/>
    </source>
</evidence>
<dbReference type="GO" id="GO:0006298">
    <property type="term" value="P:mismatch repair"/>
    <property type="evidence" value="ECO:0007669"/>
    <property type="project" value="UniProtKB-UniRule"/>
</dbReference>
<dbReference type="SMART" id="SM01340">
    <property type="entry name" value="DNA_mis_repair"/>
    <property type="match status" value="1"/>
</dbReference>
<evidence type="ECO:0000256" key="1">
    <source>
        <dbReference type="ARBA" id="ARBA00006082"/>
    </source>
</evidence>
<protein>
    <recommendedName>
        <fullName evidence="4">DNA mismatch repair protein MutL</fullName>
    </recommendedName>
</protein>
<dbReference type="SMART" id="SM00853">
    <property type="entry name" value="MutL_C"/>
    <property type="match status" value="1"/>
</dbReference>
<dbReference type="SUPFAM" id="SSF118116">
    <property type="entry name" value="DNA mismatch repair protein MutL"/>
    <property type="match status" value="1"/>
</dbReference>
<reference evidence="7 8" key="1">
    <citation type="submission" date="2019-03" db="EMBL/GenBank/DDBJ databases">
        <title>Genomic Encyclopedia of Type Strains, Phase IV (KMG-IV): sequencing the most valuable type-strain genomes for metagenomic binning, comparative biology and taxonomic classification.</title>
        <authorList>
            <person name="Goeker M."/>
        </authorList>
    </citation>
    <scope>NUCLEOTIDE SEQUENCE [LARGE SCALE GENOMIC DNA]</scope>
    <source>
        <strain evidence="7 8">DSM 24455</strain>
    </source>
</reference>
<proteinExistence type="inferred from homology"/>
<dbReference type="GO" id="GO:0005524">
    <property type="term" value="F:ATP binding"/>
    <property type="evidence" value="ECO:0007669"/>
    <property type="project" value="InterPro"/>
</dbReference>
<organism evidence="7 8">
    <name type="scientific">Fonticella tunisiensis</name>
    <dbReference type="NCBI Taxonomy" id="1096341"/>
    <lineage>
        <taxon>Bacteria</taxon>
        <taxon>Bacillati</taxon>
        <taxon>Bacillota</taxon>
        <taxon>Clostridia</taxon>
        <taxon>Eubacteriales</taxon>
        <taxon>Clostridiaceae</taxon>
        <taxon>Fonticella</taxon>
    </lineage>
</organism>
<dbReference type="Gene3D" id="3.30.230.10">
    <property type="match status" value="1"/>
</dbReference>
<dbReference type="InterPro" id="IPR042120">
    <property type="entry name" value="MutL_C_dimsub"/>
</dbReference>
<sequence>MGIIKLLDENTINKIAAGEVIEKPASIVKELVENSIDAGASEISVEVKGGGISYIRIVDNGKGINKEDMGIAFMRHATSKLSSEQELNKLVTLGFRGEALASIAAVSKVEMISKTHDSISGYRIYIEGGKIIEEGEYGCPEGTVVTIRDVFFNTPARLKFLKSESKESMYITDIMQNLAMSHSNISFKYISNGKLVFATRGDGDLKGVILAVYGKQIVKNLIDLNCSRDFITVKGYLGNSNISRGSRNYQSTFINGRYIKNKTITAAVEAAYKSMLTINKFPFFVLHIYVNPEFVDVNVHPAKAEVKFQDEQLIFKSIYHCVKDALISASHVPEIEDDRKEFIRNIQKVNYSQQKLDIKTDIETDKKYDGMIANENLTNSYELPRKDIPLNRNDDIYYEKDKTQYEPEGDRSISVGNYKIPNNFENEVTTKRVPKFGPLAVVGQIHFTYIIAEGPDDMYIIDQHAAHERIYYEKYLRDYKSFGMQKQNLIVPIVLEFSVSEKQAIFDNIEQFKRLGYEIEDFGGNSVALRCVPIIYGNPDPKVLFYEILEQINLNDKNVLSAIDKILYTMACKSAVKANDKLSYKEMVELIEQLRFCDNPYNCPHGRPTIIKMSYIELEKKFKRIQ</sequence>
<dbReference type="InterPro" id="IPR002099">
    <property type="entry name" value="MutL/Mlh/PMS"/>
</dbReference>
<dbReference type="GO" id="GO:0030983">
    <property type="term" value="F:mismatched DNA binding"/>
    <property type="evidence" value="ECO:0007669"/>
    <property type="project" value="InterPro"/>
</dbReference>
<dbReference type="NCBIfam" id="TIGR00585">
    <property type="entry name" value="mutl"/>
    <property type="match status" value="1"/>
</dbReference>
<dbReference type="PROSITE" id="PS00058">
    <property type="entry name" value="DNA_MISMATCH_REPAIR_1"/>
    <property type="match status" value="1"/>
</dbReference>
<dbReference type="InterPro" id="IPR014721">
    <property type="entry name" value="Ribsml_uS5_D2-typ_fold_subgr"/>
</dbReference>
<dbReference type="InterPro" id="IPR013507">
    <property type="entry name" value="DNA_mismatch_S5_2-like"/>
</dbReference>
<dbReference type="CDD" id="cd00782">
    <property type="entry name" value="MutL_Trans"/>
    <property type="match status" value="1"/>
</dbReference>
<dbReference type="AlphaFoldDB" id="A0A4V3EU82"/>
<dbReference type="OrthoDB" id="9763467at2"/>
<dbReference type="EMBL" id="SOAZ01000006">
    <property type="protein sequence ID" value="TDT61528.1"/>
    <property type="molecule type" value="Genomic_DNA"/>
</dbReference>
<dbReference type="PANTHER" id="PTHR10073">
    <property type="entry name" value="DNA MISMATCH REPAIR PROTEIN MLH, PMS, MUTL"/>
    <property type="match status" value="1"/>
</dbReference>
<dbReference type="PANTHER" id="PTHR10073:SF12">
    <property type="entry name" value="DNA MISMATCH REPAIR PROTEIN MLH1"/>
    <property type="match status" value="1"/>
</dbReference>
<evidence type="ECO:0000256" key="2">
    <source>
        <dbReference type="ARBA" id="ARBA00022763"/>
    </source>
</evidence>
<dbReference type="Gene3D" id="3.30.1370.100">
    <property type="entry name" value="MutL, C-terminal domain, regulatory subdomain"/>
    <property type="match status" value="1"/>
</dbReference>
<keyword evidence="3 4" id="KW-0234">DNA repair</keyword>
<dbReference type="Pfam" id="PF01119">
    <property type="entry name" value="DNA_mis_repair"/>
    <property type="match status" value="1"/>
</dbReference>
<dbReference type="InterPro" id="IPR014790">
    <property type="entry name" value="MutL_C"/>
</dbReference>
<comment type="caution">
    <text evidence="7">The sequence shown here is derived from an EMBL/GenBank/DDBJ whole genome shotgun (WGS) entry which is preliminary data.</text>
</comment>
<keyword evidence="2 4" id="KW-0227">DNA damage</keyword>
<evidence type="ECO:0000313" key="8">
    <source>
        <dbReference type="Proteomes" id="UP000295325"/>
    </source>
</evidence>
<comment type="similarity">
    <text evidence="1 4">Belongs to the DNA mismatch repair MutL/HexB family.</text>
</comment>
<dbReference type="HAMAP" id="MF_00149">
    <property type="entry name" value="DNA_mis_repair"/>
    <property type="match status" value="1"/>
</dbReference>
<dbReference type="InterPro" id="IPR042121">
    <property type="entry name" value="MutL_C_regsub"/>
</dbReference>
<dbReference type="Gene3D" id="3.30.565.10">
    <property type="entry name" value="Histidine kinase-like ATPase, C-terminal domain"/>
    <property type="match status" value="1"/>
</dbReference>
<gene>
    <name evidence="4" type="primary">mutL</name>
    <name evidence="7" type="ORF">EDD71_10612</name>
</gene>
<dbReference type="InterPro" id="IPR020568">
    <property type="entry name" value="Ribosomal_Su5_D2-typ_SF"/>
</dbReference>
<comment type="function">
    <text evidence="4">This protein is involved in the repair of mismatches in DNA. It is required for dam-dependent methyl-directed DNA mismatch repair. May act as a 'molecular matchmaker', a protein that promotes the formation of a stable complex between two or more DNA-binding proteins in an ATP-dependent manner without itself being part of a final effector complex.</text>
</comment>
<dbReference type="SUPFAM" id="SSF54211">
    <property type="entry name" value="Ribosomal protein S5 domain 2-like"/>
    <property type="match status" value="1"/>
</dbReference>
<dbReference type="InterPro" id="IPR038973">
    <property type="entry name" value="MutL/Mlh/Pms-like"/>
</dbReference>
<dbReference type="GO" id="GO:0140664">
    <property type="term" value="F:ATP-dependent DNA damage sensor activity"/>
    <property type="evidence" value="ECO:0007669"/>
    <property type="project" value="InterPro"/>
</dbReference>
<evidence type="ECO:0000259" key="6">
    <source>
        <dbReference type="SMART" id="SM01340"/>
    </source>
</evidence>
<dbReference type="RefSeq" id="WP_133627643.1">
    <property type="nucleotide sequence ID" value="NZ_SOAZ01000006.1"/>
</dbReference>
<dbReference type="Gene3D" id="3.30.1540.20">
    <property type="entry name" value="MutL, C-terminal domain, dimerisation subdomain"/>
    <property type="match status" value="1"/>
</dbReference>
<name>A0A4V3EU82_9CLOT</name>
<evidence type="ECO:0000256" key="3">
    <source>
        <dbReference type="ARBA" id="ARBA00023204"/>
    </source>
</evidence>
<dbReference type="Pfam" id="PF08676">
    <property type="entry name" value="MutL_C"/>
    <property type="match status" value="1"/>
</dbReference>
<keyword evidence="8" id="KW-1185">Reference proteome</keyword>
<dbReference type="InterPro" id="IPR020667">
    <property type="entry name" value="DNA_mismatch_repair_MutL"/>
</dbReference>
<feature type="domain" description="DNA mismatch repair protein S5" evidence="6">
    <location>
        <begin position="209"/>
        <end position="327"/>
    </location>
</feature>
<dbReference type="GO" id="GO:0016887">
    <property type="term" value="F:ATP hydrolysis activity"/>
    <property type="evidence" value="ECO:0007669"/>
    <property type="project" value="InterPro"/>
</dbReference>
<dbReference type="GO" id="GO:0032300">
    <property type="term" value="C:mismatch repair complex"/>
    <property type="evidence" value="ECO:0007669"/>
    <property type="project" value="InterPro"/>
</dbReference>
<dbReference type="FunFam" id="3.30.565.10:FF:000003">
    <property type="entry name" value="DNA mismatch repair endonuclease MutL"/>
    <property type="match status" value="1"/>
</dbReference>